<dbReference type="Pfam" id="PF00078">
    <property type="entry name" value="RVT_1"/>
    <property type="match status" value="1"/>
</dbReference>
<keyword evidence="1" id="KW-0479">Metal-binding</keyword>
<dbReference type="InterPro" id="IPR000477">
    <property type="entry name" value="RT_dom"/>
</dbReference>
<feature type="signal peptide" evidence="2">
    <location>
        <begin position="1"/>
        <end position="20"/>
    </location>
</feature>
<dbReference type="InterPro" id="IPR036875">
    <property type="entry name" value="Znf_CCHC_sf"/>
</dbReference>
<dbReference type="EMBL" id="JARBHB010000002">
    <property type="protein sequence ID" value="KAJ8891692.1"/>
    <property type="molecule type" value="Genomic_DNA"/>
</dbReference>
<comment type="caution">
    <text evidence="4">The sequence shown here is derived from an EMBL/GenBank/DDBJ whole genome shotgun (WGS) entry which is preliminary data.</text>
</comment>
<dbReference type="Gene3D" id="4.10.60.10">
    <property type="entry name" value="Zinc finger, CCHC-type"/>
    <property type="match status" value="1"/>
</dbReference>
<proteinExistence type="predicted"/>
<dbReference type="InterPro" id="IPR001878">
    <property type="entry name" value="Znf_CCHC"/>
</dbReference>
<evidence type="ECO:0000313" key="5">
    <source>
        <dbReference type="Proteomes" id="UP001159363"/>
    </source>
</evidence>
<evidence type="ECO:0000256" key="2">
    <source>
        <dbReference type="SAM" id="SignalP"/>
    </source>
</evidence>
<dbReference type="PANTHER" id="PTHR37984">
    <property type="entry name" value="PROTEIN CBG26694"/>
    <property type="match status" value="1"/>
</dbReference>
<dbReference type="PANTHER" id="PTHR37984:SF13">
    <property type="entry name" value="RIBONUCLEASE H"/>
    <property type="match status" value="1"/>
</dbReference>
<evidence type="ECO:0000259" key="3">
    <source>
        <dbReference type="PROSITE" id="PS50158"/>
    </source>
</evidence>
<keyword evidence="5" id="KW-1185">Reference proteome</keyword>
<dbReference type="Proteomes" id="UP001159363">
    <property type="component" value="Chromosome 2"/>
</dbReference>
<dbReference type="SUPFAM" id="SSF57756">
    <property type="entry name" value="Retrovirus zinc finger-like domains"/>
    <property type="match status" value="1"/>
</dbReference>
<evidence type="ECO:0000313" key="4">
    <source>
        <dbReference type="EMBL" id="KAJ8891692.1"/>
    </source>
</evidence>
<feature type="chain" id="PRO_5045678837" description="CCHC-type domain-containing protein" evidence="2">
    <location>
        <begin position="21"/>
        <end position="544"/>
    </location>
</feature>
<reference evidence="4 5" key="1">
    <citation type="submission" date="2023-02" db="EMBL/GenBank/DDBJ databases">
        <title>LHISI_Scaffold_Assembly.</title>
        <authorList>
            <person name="Stuart O.P."/>
            <person name="Cleave R."/>
            <person name="Magrath M.J.L."/>
            <person name="Mikheyev A.S."/>
        </authorList>
    </citation>
    <scope>NUCLEOTIDE SEQUENCE [LARGE SCALE GENOMIC DNA]</scope>
    <source>
        <strain evidence="4">Daus_M_001</strain>
        <tissue evidence="4">Leg muscle</tissue>
    </source>
</reference>
<dbReference type="Gene3D" id="3.30.70.270">
    <property type="match status" value="1"/>
</dbReference>
<accession>A0ABQ9I4V4</accession>
<feature type="domain" description="CCHC-type" evidence="3">
    <location>
        <begin position="179"/>
        <end position="193"/>
    </location>
</feature>
<dbReference type="Gene3D" id="3.10.10.10">
    <property type="entry name" value="HIV Type 1 Reverse Transcriptase, subunit A, domain 1"/>
    <property type="match status" value="1"/>
</dbReference>
<dbReference type="SMART" id="SM00343">
    <property type="entry name" value="ZnF_C2HC"/>
    <property type="match status" value="2"/>
</dbReference>
<gene>
    <name evidence="4" type="ORF">PR048_004221</name>
</gene>
<protein>
    <recommendedName>
        <fullName evidence="3">CCHC-type domain-containing protein</fullName>
    </recommendedName>
</protein>
<keyword evidence="1" id="KW-0862">Zinc</keyword>
<evidence type="ECO:0000256" key="1">
    <source>
        <dbReference type="PROSITE-ProRule" id="PRU00047"/>
    </source>
</evidence>
<keyword evidence="2" id="KW-0732">Signal</keyword>
<dbReference type="SUPFAM" id="SSF56672">
    <property type="entry name" value="DNA/RNA polymerases"/>
    <property type="match status" value="1"/>
</dbReference>
<sequence>MVIGELALALLTLLITPKELVDVSYEELIQVLDSHFDPNKNEIATPPHVLFLQIASASRFVFANRKQQPTETIAEFMAELKRLSRGCNFQDLEKQLLIRIVCGVERLQHQLLSESNLTFDTAAKISAAFEAANRKVEIISAAQNKVKHVWKGNCSKLENDTKNAKRQVCTARNDAAITCFQCGMVGHKAPECRHRKTTCSRYHKVGHIKRVCCSSSGTQGTKAEKSEVHYTDSGRVQREHTHVNEGHYSTLFNINLSIDQVQAYKVSLQLNGKSHKFEVDSGAALTTDNHNMFIKLWPNVKSRPVLQPSKIRLALWGKQTRAMLLTADKSLLGRNWFEDLGISVQVIHRIEDDSNILKEYEPLFHEEGLPTLKVPPVHIKLKTDAEPKFLKARSVAIQLCMCVHKALDMLVKEGVLEPTTFSCWATPLVPVLKKMEAYTCADYSNTDNTCVQQNVFPLPIIKELLVNLGYSEVFSQLDVKQAYFQLPVHDATAEILTLSTSKGLIRVRRLSQGLSAAPSIFEDFMEQLLSGLQGVAVSRNMMKD</sequence>
<organism evidence="4 5">
    <name type="scientific">Dryococelus australis</name>
    <dbReference type="NCBI Taxonomy" id="614101"/>
    <lineage>
        <taxon>Eukaryota</taxon>
        <taxon>Metazoa</taxon>
        <taxon>Ecdysozoa</taxon>
        <taxon>Arthropoda</taxon>
        <taxon>Hexapoda</taxon>
        <taxon>Insecta</taxon>
        <taxon>Pterygota</taxon>
        <taxon>Neoptera</taxon>
        <taxon>Polyneoptera</taxon>
        <taxon>Phasmatodea</taxon>
        <taxon>Verophasmatodea</taxon>
        <taxon>Anareolatae</taxon>
        <taxon>Phasmatidae</taxon>
        <taxon>Eurycanthinae</taxon>
        <taxon>Dryococelus</taxon>
    </lineage>
</organism>
<dbReference type="InterPro" id="IPR050951">
    <property type="entry name" value="Retrovirus_Pol_polyprotein"/>
</dbReference>
<dbReference type="InterPro" id="IPR043128">
    <property type="entry name" value="Rev_trsase/Diguanyl_cyclase"/>
</dbReference>
<keyword evidence="1" id="KW-0863">Zinc-finger</keyword>
<dbReference type="PROSITE" id="PS50158">
    <property type="entry name" value="ZF_CCHC"/>
    <property type="match status" value="1"/>
</dbReference>
<name>A0ABQ9I4V4_9NEOP</name>
<dbReference type="InterPro" id="IPR043502">
    <property type="entry name" value="DNA/RNA_pol_sf"/>
</dbReference>